<evidence type="ECO:0000313" key="1">
    <source>
        <dbReference type="EMBL" id="MBP1325036.1"/>
    </source>
</evidence>
<keyword evidence="2" id="KW-1185">Reference proteome</keyword>
<dbReference type="Proteomes" id="UP000675163">
    <property type="component" value="Unassembled WGS sequence"/>
</dbReference>
<proteinExistence type="predicted"/>
<gene>
    <name evidence="1" type="ORF">JOF28_000268</name>
</gene>
<reference evidence="1" key="1">
    <citation type="submission" date="2021-02" db="EMBL/GenBank/DDBJ databases">
        <title>Sequencing the genomes of 1000 actinobacteria strains.</title>
        <authorList>
            <person name="Klenk H.-P."/>
        </authorList>
    </citation>
    <scope>NUCLEOTIDE SEQUENCE</scope>
    <source>
        <strain evidence="1">DSM 22850</strain>
    </source>
</reference>
<protein>
    <submittedName>
        <fullName evidence="1">Uncharacterized protein</fullName>
    </submittedName>
</protein>
<evidence type="ECO:0000313" key="2">
    <source>
        <dbReference type="Proteomes" id="UP000675163"/>
    </source>
</evidence>
<name>A0A940T4J9_9MICO</name>
<dbReference type="EMBL" id="JAFIDA010000001">
    <property type="protein sequence ID" value="MBP1325036.1"/>
    <property type="molecule type" value="Genomic_DNA"/>
</dbReference>
<organism evidence="1 2">
    <name type="scientific">Leucobacter exalbidus</name>
    <dbReference type="NCBI Taxonomy" id="662960"/>
    <lineage>
        <taxon>Bacteria</taxon>
        <taxon>Bacillati</taxon>
        <taxon>Actinomycetota</taxon>
        <taxon>Actinomycetes</taxon>
        <taxon>Micrococcales</taxon>
        <taxon>Microbacteriaceae</taxon>
        <taxon>Leucobacter</taxon>
    </lineage>
</organism>
<comment type="caution">
    <text evidence="1">The sequence shown here is derived from an EMBL/GenBank/DDBJ whole genome shotgun (WGS) entry which is preliminary data.</text>
</comment>
<accession>A0A940T4J9</accession>
<dbReference type="AlphaFoldDB" id="A0A940T4J9"/>
<sequence length="70" mass="8262">MYPSRVSEGGKSLVLFFGDDLWINPTDFQEPEGMRRIKHEQERQRTDPLFVIDPASVQTQHMKRSITVEW</sequence>